<dbReference type="GO" id="GO:0016020">
    <property type="term" value="C:membrane"/>
    <property type="evidence" value="ECO:0007669"/>
    <property type="project" value="UniProtKB-SubCell"/>
</dbReference>
<proteinExistence type="predicted"/>
<gene>
    <name evidence="7" type="ORF">CC86DRAFT_409194</name>
</gene>
<evidence type="ECO:0000256" key="1">
    <source>
        <dbReference type="ARBA" id="ARBA00004173"/>
    </source>
</evidence>
<evidence type="ECO:0000256" key="5">
    <source>
        <dbReference type="ARBA" id="ARBA00023128"/>
    </source>
</evidence>
<organism evidence="7 8">
    <name type="scientific">Ophiobolus disseminans</name>
    <dbReference type="NCBI Taxonomy" id="1469910"/>
    <lineage>
        <taxon>Eukaryota</taxon>
        <taxon>Fungi</taxon>
        <taxon>Dikarya</taxon>
        <taxon>Ascomycota</taxon>
        <taxon>Pezizomycotina</taxon>
        <taxon>Dothideomycetes</taxon>
        <taxon>Pleosporomycetidae</taxon>
        <taxon>Pleosporales</taxon>
        <taxon>Pleosporineae</taxon>
        <taxon>Phaeosphaeriaceae</taxon>
        <taxon>Ophiobolus</taxon>
    </lineage>
</organism>
<dbReference type="GO" id="GO:0005739">
    <property type="term" value="C:mitochondrion"/>
    <property type="evidence" value="ECO:0007669"/>
    <property type="project" value="UniProtKB-SubCell"/>
</dbReference>
<evidence type="ECO:0000256" key="2">
    <source>
        <dbReference type="ARBA" id="ARBA00004240"/>
    </source>
</evidence>
<dbReference type="GO" id="GO:0005783">
    <property type="term" value="C:endoplasmic reticulum"/>
    <property type="evidence" value="ECO:0007669"/>
    <property type="project" value="UniProtKB-SubCell"/>
</dbReference>
<dbReference type="OrthoDB" id="5086500at2759"/>
<dbReference type="PANTHER" id="PTHR48182">
    <property type="entry name" value="PROTEIN SERAC1"/>
    <property type="match status" value="1"/>
</dbReference>
<evidence type="ECO:0000256" key="6">
    <source>
        <dbReference type="ARBA" id="ARBA00023136"/>
    </source>
</evidence>
<sequence>MRTPHFGSADANVGYFFAYLFGLAHQGNISPLEELNRDGPGLHKLEREFSQLLSQRVAEKSPVEIACFCESLPVGGIVGLARGTQQLIVPPHSAAPPNHENRRTLHADHSSMTKFRSREDPNHKMVVAEIQAMIESFKSRKTEVHDGIGTSKASGAVSHVGNNTHGVIAMYGKLTLGDGARIGE</sequence>
<keyword evidence="5" id="KW-0496">Mitochondrion</keyword>
<evidence type="ECO:0000256" key="3">
    <source>
        <dbReference type="ARBA" id="ARBA00004370"/>
    </source>
</evidence>
<dbReference type="AlphaFoldDB" id="A0A6A6ZQC4"/>
<accession>A0A6A6ZQC4</accession>
<dbReference type="PANTHER" id="PTHR48182:SF2">
    <property type="entry name" value="PROTEIN SERAC1"/>
    <property type="match status" value="1"/>
</dbReference>
<comment type="subcellular location">
    <subcellularLocation>
        <location evidence="2">Endoplasmic reticulum</location>
    </subcellularLocation>
    <subcellularLocation>
        <location evidence="3">Membrane</location>
    </subcellularLocation>
    <subcellularLocation>
        <location evidence="1">Mitochondrion</location>
    </subcellularLocation>
</comment>
<evidence type="ECO:0000256" key="4">
    <source>
        <dbReference type="ARBA" id="ARBA00022824"/>
    </source>
</evidence>
<dbReference type="Proteomes" id="UP000799424">
    <property type="component" value="Unassembled WGS sequence"/>
</dbReference>
<dbReference type="EMBL" id="MU006232">
    <property type="protein sequence ID" value="KAF2823272.1"/>
    <property type="molecule type" value="Genomic_DNA"/>
</dbReference>
<keyword evidence="6" id="KW-0472">Membrane</keyword>
<keyword evidence="8" id="KW-1185">Reference proteome</keyword>
<evidence type="ECO:0000313" key="7">
    <source>
        <dbReference type="EMBL" id="KAF2823272.1"/>
    </source>
</evidence>
<protein>
    <submittedName>
        <fullName evidence="7">Uncharacterized protein</fullName>
    </submittedName>
</protein>
<name>A0A6A6ZQC4_9PLEO</name>
<evidence type="ECO:0000313" key="8">
    <source>
        <dbReference type="Proteomes" id="UP000799424"/>
    </source>
</evidence>
<reference evidence="7" key="1">
    <citation type="journal article" date="2020" name="Stud. Mycol.">
        <title>101 Dothideomycetes genomes: a test case for predicting lifestyles and emergence of pathogens.</title>
        <authorList>
            <person name="Haridas S."/>
            <person name="Albert R."/>
            <person name="Binder M."/>
            <person name="Bloem J."/>
            <person name="Labutti K."/>
            <person name="Salamov A."/>
            <person name="Andreopoulos B."/>
            <person name="Baker S."/>
            <person name="Barry K."/>
            <person name="Bills G."/>
            <person name="Bluhm B."/>
            <person name="Cannon C."/>
            <person name="Castanera R."/>
            <person name="Culley D."/>
            <person name="Daum C."/>
            <person name="Ezra D."/>
            <person name="Gonzalez J."/>
            <person name="Henrissat B."/>
            <person name="Kuo A."/>
            <person name="Liang C."/>
            <person name="Lipzen A."/>
            <person name="Lutzoni F."/>
            <person name="Magnuson J."/>
            <person name="Mondo S."/>
            <person name="Nolan M."/>
            <person name="Ohm R."/>
            <person name="Pangilinan J."/>
            <person name="Park H.-J."/>
            <person name="Ramirez L."/>
            <person name="Alfaro M."/>
            <person name="Sun H."/>
            <person name="Tritt A."/>
            <person name="Yoshinaga Y."/>
            <person name="Zwiers L.-H."/>
            <person name="Turgeon B."/>
            <person name="Goodwin S."/>
            <person name="Spatafora J."/>
            <person name="Crous P."/>
            <person name="Grigoriev I."/>
        </authorList>
    </citation>
    <scope>NUCLEOTIDE SEQUENCE</scope>
    <source>
        <strain evidence="7">CBS 113818</strain>
    </source>
</reference>
<dbReference type="InterPro" id="IPR052374">
    <property type="entry name" value="SERAC1"/>
</dbReference>
<keyword evidence="4" id="KW-0256">Endoplasmic reticulum</keyword>